<dbReference type="PANTHER" id="PTHR40032">
    <property type="entry name" value="EXPORTED PROTEIN-RELATED"/>
    <property type="match status" value="1"/>
</dbReference>
<dbReference type="Proteomes" id="UP000175744">
    <property type="component" value="Unassembled WGS sequence"/>
</dbReference>
<dbReference type="InterPro" id="IPR024301">
    <property type="entry name" value="Amidase_6"/>
</dbReference>
<evidence type="ECO:0000259" key="1">
    <source>
        <dbReference type="Pfam" id="PF12671"/>
    </source>
</evidence>
<dbReference type="AlphaFoldDB" id="A0A1E8EYT3"/>
<dbReference type="PANTHER" id="PTHR40032:SF1">
    <property type="entry name" value="EXPORTED PROTEIN"/>
    <property type="match status" value="1"/>
</dbReference>
<feature type="domain" description="Putative amidase" evidence="1">
    <location>
        <begin position="216"/>
        <end position="393"/>
    </location>
</feature>
<protein>
    <submittedName>
        <fullName evidence="2">Putative amidase domain protein</fullName>
    </submittedName>
</protein>
<dbReference type="EMBL" id="LZFO01000021">
    <property type="protein sequence ID" value="OFI05834.1"/>
    <property type="molecule type" value="Genomic_DNA"/>
</dbReference>
<dbReference type="OrthoDB" id="2194542at2"/>
<dbReference type="Pfam" id="PF12671">
    <property type="entry name" value="Amidase_6"/>
    <property type="match status" value="1"/>
</dbReference>
<evidence type="ECO:0000313" key="2">
    <source>
        <dbReference type="EMBL" id="OFI05834.1"/>
    </source>
</evidence>
<dbReference type="STRING" id="1121290.CLAOCE_15290"/>
<keyword evidence="3" id="KW-1185">Reference proteome</keyword>
<accession>A0A1E8EYT3</accession>
<gene>
    <name evidence="2" type="ORF">CLOACE_15290</name>
</gene>
<dbReference type="RefSeq" id="WP_070110505.1">
    <property type="nucleotide sequence ID" value="NZ_LZFO01000021.1"/>
</dbReference>
<comment type="caution">
    <text evidence="2">The sequence shown here is derived from an EMBL/GenBank/DDBJ whole genome shotgun (WGS) entry which is preliminary data.</text>
</comment>
<reference evidence="2 3" key="1">
    <citation type="submission" date="2016-06" db="EMBL/GenBank/DDBJ databases">
        <title>Genome sequence of Clostridium acetireducens DSM 10703.</title>
        <authorList>
            <person name="Poehlein A."/>
            <person name="Fluechter S."/>
            <person name="Duerre P."/>
            <person name="Daniel R."/>
        </authorList>
    </citation>
    <scope>NUCLEOTIDE SEQUENCE [LARGE SCALE GENOMIC DNA]</scope>
    <source>
        <strain evidence="2 3">DSM 10703</strain>
    </source>
</reference>
<name>A0A1E8EYT3_9CLOT</name>
<organism evidence="2 3">
    <name type="scientific">Clostridium acetireducens DSM 10703</name>
    <dbReference type="NCBI Taxonomy" id="1121290"/>
    <lineage>
        <taxon>Bacteria</taxon>
        <taxon>Bacillati</taxon>
        <taxon>Bacillota</taxon>
        <taxon>Clostridia</taxon>
        <taxon>Eubacteriales</taxon>
        <taxon>Clostridiaceae</taxon>
        <taxon>Clostridium</taxon>
    </lineage>
</organism>
<evidence type="ECO:0000313" key="3">
    <source>
        <dbReference type="Proteomes" id="UP000175744"/>
    </source>
</evidence>
<proteinExistence type="predicted"/>
<dbReference type="PATRIC" id="fig|1121290.3.peg.1515"/>
<sequence length="397" mass="45942">MKKVINIIIFIVLIFSLNFTTKITIPKNIDTNVFKISTEDYNEKELKDRVQHIFNERCNAFITGELETLPQYFDTSQKYGKWCLQHEVKRIKYINDWAHKMGIKFTSIKPTINVKKIYPVSKGIKMIVDEEYKFDYIYEEDENAVTNSFGVLLNHYMILNKKDDKWIIHNDYYLDCFEDALKSYSGDIKVTKYESRETKIELPKCDKSKSINSEGRYNRVKAVEYADKYCGVPWGSGNKFTHNKKYRNYTGQGGDCTNFSSQVLGDKEAGGLKFTGSWNYQYSKYGSGSGSTSWINADAFKNYLLYSGKGRLIKKGNFKELTTPASEESCVAVQKLETGDLIGYAINNNMDHFSIVTAWDSHGYPMVNSHTICRYHVPWDLGWVNKNVSFYLIHIND</sequence>